<feature type="domain" description="Major facilitator superfamily (MFS) profile" evidence="8">
    <location>
        <begin position="7"/>
        <end position="393"/>
    </location>
</feature>
<dbReference type="PROSITE" id="PS50850">
    <property type="entry name" value="MFS"/>
    <property type="match status" value="1"/>
</dbReference>
<feature type="transmembrane region" description="Helical" evidence="7">
    <location>
        <begin position="135"/>
        <end position="156"/>
    </location>
</feature>
<feature type="transmembrane region" description="Helical" evidence="7">
    <location>
        <begin position="277"/>
        <end position="298"/>
    </location>
</feature>
<feature type="transmembrane region" description="Helical" evidence="7">
    <location>
        <begin position="368"/>
        <end position="388"/>
    </location>
</feature>
<dbReference type="InterPro" id="IPR011701">
    <property type="entry name" value="MFS"/>
</dbReference>
<feature type="transmembrane region" description="Helical" evidence="7">
    <location>
        <begin position="77"/>
        <end position="96"/>
    </location>
</feature>
<keyword evidence="5 7" id="KW-1133">Transmembrane helix</keyword>
<feature type="transmembrane region" description="Helical" evidence="7">
    <location>
        <begin position="45"/>
        <end position="65"/>
    </location>
</feature>
<dbReference type="PANTHER" id="PTHR43414:SF1">
    <property type="entry name" value="PEPTIDE PERMEASE"/>
    <property type="match status" value="1"/>
</dbReference>
<evidence type="ECO:0000256" key="6">
    <source>
        <dbReference type="ARBA" id="ARBA00023136"/>
    </source>
</evidence>
<dbReference type="Gene3D" id="1.20.1250.20">
    <property type="entry name" value="MFS general substrate transporter like domains"/>
    <property type="match status" value="1"/>
</dbReference>
<evidence type="ECO:0000256" key="3">
    <source>
        <dbReference type="ARBA" id="ARBA00022475"/>
    </source>
</evidence>
<sequence length="405" mass="43619">MEPWKRTMWILFGGVLLCSSSYTMSVPFLPLFLLDLGVDQGSVNMWAGIVYSSAFLIGAIMAPFWGSLADRYGKRKMVIRAGLSIAVIYALFSIVQSPWQLVGARLLHGFVGGFVPASMAIVASKTPEQHMGWSLGMMQAGTMSGGILGPLFGGILAEWFGFRMSFVVAAGIILLASIAVIIWVDEGKTGNTTTNARVGVLQTWKEASRNKTLLLMLLLLFVFQLSINMIQPFLTLHIAALQGKLQGAVLTSGIIFSIIGIAGIVASPFWGRIGQKYSYTIILSICLLIAGSVGSTQYFVQQLWLFTVVQFIFGFFMAGVTPSINTMVINNTDAGFRGRSFGLTTSANQFGAMAGPLIGGVLGIGLNIHWIFVVTGMTLIGTGTVVYLSSRRAKQKDEQLGASIH</sequence>
<keyword evidence="4 7" id="KW-0812">Transmembrane</keyword>
<feature type="transmembrane region" description="Helical" evidence="7">
    <location>
        <begin position="341"/>
        <end position="362"/>
    </location>
</feature>
<keyword evidence="3" id="KW-1003">Cell membrane</keyword>
<dbReference type="Proteomes" id="UP000641588">
    <property type="component" value="Unassembled WGS sequence"/>
</dbReference>
<comment type="subcellular location">
    <subcellularLocation>
        <location evidence="1">Cell membrane</location>
        <topology evidence="1">Multi-pass membrane protein</topology>
    </subcellularLocation>
</comment>
<evidence type="ECO:0000256" key="2">
    <source>
        <dbReference type="ARBA" id="ARBA00022448"/>
    </source>
</evidence>
<proteinExistence type="predicted"/>
<feature type="transmembrane region" description="Helical" evidence="7">
    <location>
        <begin position="9"/>
        <end position="33"/>
    </location>
</feature>
<evidence type="ECO:0000256" key="5">
    <source>
        <dbReference type="ARBA" id="ARBA00022989"/>
    </source>
</evidence>
<dbReference type="AlphaFoldDB" id="A0A972GX67"/>
<dbReference type="GO" id="GO:0022857">
    <property type="term" value="F:transmembrane transporter activity"/>
    <property type="evidence" value="ECO:0007669"/>
    <property type="project" value="InterPro"/>
</dbReference>
<keyword evidence="2" id="KW-0813">Transport</keyword>
<evidence type="ECO:0000259" key="8">
    <source>
        <dbReference type="PROSITE" id="PS50850"/>
    </source>
</evidence>
<name>A0A972GX67_9BACL</name>
<feature type="transmembrane region" description="Helical" evidence="7">
    <location>
        <begin position="162"/>
        <end position="184"/>
    </location>
</feature>
<feature type="transmembrane region" description="Helical" evidence="7">
    <location>
        <begin position="246"/>
        <end position="270"/>
    </location>
</feature>
<dbReference type="PANTHER" id="PTHR43414">
    <property type="entry name" value="MULTIDRUG RESISTANCE PROTEIN MDTG"/>
    <property type="match status" value="1"/>
</dbReference>
<evidence type="ECO:0000313" key="10">
    <source>
        <dbReference type="Proteomes" id="UP000641588"/>
    </source>
</evidence>
<dbReference type="InterPro" id="IPR036259">
    <property type="entry name" value="MFS_trans_sf"/>
</dbReference>
<reference evidence="9" key="1">
    <citation type="submission" date="2019-10" db="EMBL/GenBank/DDBJ databases">
        <title>Description of Paenibacillus glebae sp. nov.</title>
        <authorList>
            <person name="Carlier A."/>
            <person name="Qi S."/>
        </authorList>
    </citation>
    <scope>NUCLEOTIDE SEQUENCE</scope>
    <source>
        <strain evidence="9">LMG 31456</strain>
    </source>
</reference>
<comment type="caution">
    <text evidence="9">The sequence shown here is derived from an EMBL/GenBank/DDBJ whole genome shotgun (WGS) entry which is preliminary data.</text>
</comment>
<accession>A0A972GX67</accession>
<feature type="transmembrane region" description="Helical" evidence="7">
    <location>
        <begin position="304"/>
        <end position="329"/>
    </location>
</feature>
<dbReference type="PRINTS" id="PR01035">
    <property type="entry name" value="TCRTETA"/>
</dbReference>
<dbReference type="GO" id="GO:0005886">
    <property type="term" value="C:plasma membrane"/>
    <property type="evidence" value="ECO:0007669"/>
    <property type="project" value="UniProtKB-SubCell"/>
</dbReference>
<protein>
    <submittedName>
        <fullName evidence="9">MFS transporter</fullName>
    </submittedName>
</protein>
<evidence type="ECO:0000313" key="9">
    <source>
        <dbReference type="EMBL" id="NOU95823.1"/>
    </source>
</evidence>
<evidence type="ECO:0000256" key="7">
    <source>
        <dbReference type="SAM" id="Phobius"/>
    </source>
</evidence>
<evidence type="ECO:0000256" key="1">
    <source>
        <dbReference type="ARBA" id="ARBA00004651"/>
    </source>
</evidence>
<dbReference type="SUPFAM" id="SSF103473">
    <property type="entry name" value="MFS general substrate transporter"/>
    <property type="match status" value="1"/>
</dbReference>
<keyword evidence="6 7" id="KW-0472">Membrane</keyword>
<dbReference type="RefSeq" id="WP_171654046.1">
    <property type="nucleotide sequence ID" value="NZ_WHOD01000082.1"/>
</dbReference>
<feature type="transmembrane region" description="Helical" evidence="7">
    <location>
        <begin position="213"/>
        <end position="234"/>
    </location>
</feature>
<organism evidence="9 10">
    <name type="scientific">Paenibacillus foliorum</name>
    <dbReference type="NCBI Taxonomy" id="2654974"/>
    <lineage>
        <taxon>Bacteria</taxon>
        <taxon>Bacillati</taxon>
        <taxon>Bacillota</taxon>
        <taxon>Bacilli</taxon>
        <taxon>Bacillales</taxon>
        <taxon>Paenibacillaceae</taxon>
        <taxon>Paenibacillus</taxon>
    </lineage>
</organism>
<gene>
    <name evidence="9" type="ORF">GC093_21735</name>
</gene>
<keyword evidence="10" id="KW-1185">Reference proteome</keyword>
<dbReference type="Pfam" id="PF07690">
    <property type="entry name" value="MFS_1"/>
    <property type="match status" value="1"/>
</dbReference>
<evidence type="ECO:0000256" key="4">
    <source>
        <dbReference type="ARBA" id="ARBA00022692"/>
    </source>
</evidence>
<dbReference type="EMBL" id="WHOD01000082">
    <property type="protein sequence ID" value="NOU95823.1"/>
    <property type="molecule type" value="Genomic_DNA"/>
</dbReference>
<feature type="transmembrane region" description="Helical" evidence="7">
    <location>
        <begin position="102"/>
        <end position="123"/>
    </location>
</feature>
<dbReference type="InterPro" id="IPR001958">
    <property type="entry name" value="Tet-R_TetA/multi-R_MdtG-like"/>
</dbReference>
<dbReference type="InterPro" id="IPR020846">
    <property type="entry name" value="MFS_dom"/>
</dbReference>